<sequence>MELLLTPRPSTQRPSDLGLSLFLAGLLVLFLAPFPGNAQDLQTPFTQCGVQGSITVFDPQKNQWTFSDPDDAERASLPASTFKILNSLIALQEKAVRDEHEVLKWDWQVPGVPAWNADTDLQAAFPNSTVWFYVRLAERIGMKKYQRYLKRVGYGNGKTTNAAGADFWNYGDFALSPKEQIAFLRRFYEGNLPFAPENIQKVKQLMVAEQTPHYTLSGKTGLTTYGGTRSGWYVGYVETKGKVYYFATRLHQDAKAKNDHFSACRKTITQQVLQALSILPTS</sequence>
<evidence type="ECO:0000256" key="4">
    <source>
        <dbReference type="ARBA" id="ARBA00022729"/>
    </source>
</evidence>
<reference evidence="11 13" key="3">
    <citation type="submission" date="2024-08" db="EMBL/GenBank/DDBJ databases">
        <authorList>
            <person name="Wei W."/>
        </authorList>
    </citation>
    <scope>NUCLEOTIDE SEQUENCE [LARGE SCALE GENOMIC DNA]</scope>
    <source>
        <strain evidence="11 13">XU2</strain>
    </source>
</reference>
<feature type="domain" description="Penicillin-binding protein transpeptidase" evidence="9">
    <location>
        <begin position="74"/>
        <end position="258"/>
    </location>
</feature>
<dbReference type="Proteomes" id="UP000323866">
    <property type="component" value="Unassembled WGS sequence"/>
</dbReference>
<evidence type="ECO:0000313" key="11">
    <source>
        <dbReference type="EMBL" id="MFA1771932.1"/>
    </source>
</evidence>
<keyword evidence="13" id="KW-1185">Reference proteome</keyword>
<evidence type="ECO:0000256" key="2">
    <source>
        <dbReference type="ARBA" id="ARBA00007898"/>
    </source>
</evidence>
<dbReference type="AlphaFoldDB" id="A0A5M8QQR9"/>
<evidence type="ECO:0000256" key="1">
    <source>
        <dbReference type="ARBA" id="ARBA00001526"/>
    </source>
</evidence>
<dbReference type="PROSITE" id="PS00337">
    <property type="entry name" value="BETA_LACTAMASE_D"/>
    <property type="match status" value="1"/>
</dbReference>
<dbReference type="InterPro" id="IPR002137">
    <property type="entry name" value="Beta-lactam_class-D_AS"/>
</dbReference>
<keyword evidence="4" id="KW-0732">Signal</keyword>
<dbReference type="InterPro" id="IPR001460">
    <property type="entry name" value="PCN-bd_Tpept"/>
</dbReference>
<keyword evidence="6 8" id="KW-0046">Antibiotic resistance</keyword>
<keyword evidence="5 8" id="KW-0378">Hydrolase</keyword>
<evidence type="ECO:0000256" key="5">
    <source>
        <dbReference type="ARBA" id="ARBA00022801"/>
    </source>
</evidence>
<dbReference type="InterPro" id="IPR012338">
    <property type="entry name" value="Beta-lactam/transpept-like"/>
</dbReference>
<dbReference type="EMBL" id="VKKZ01000010">
    <property type="protein sequence ID" value="KAA6437390.1"/>
    <property type="molecule type" value="Genomic_DNA"/>
</dbReference>
<dbReference type="PANTHER" id="PTHR30627">
    <property type="entry name" value="PEPTIDOGLYCAN D,D-TRANSPEPTIDASE"/>
    <property type="match status" value="1"/>
</dbReference>
<dbReference type="GO" id="GO:0005886">
    <property type="term" value="C:plasma membrane"/>
    <property type="evidence" value="ECO:0007669"/>
    <property type="project" value="TreeGrafter"/>
</dbReference>
<evidence type="ECO:0000256" key="6">
    <source>
        <dbReference type="ARBA" id="ARBA00023251"/>
    </source>
</evidence>
<feature type="modified residue" description="N6-carboxylysine" evidence="7">
    <location>
        <position position="83"/>
    </location>
</feature>
<dbReference type="EMBL" id="JBGOGF010000006">
    <property type="protein sequence ID" value="MFA1771932.1"/>
    <property type="molecule type" value="Genomic_DNA"/>
</dbReference>
<protein>
    <recommendedName>
        <fullName evidence="3 8">Beta-lactamase</fullName>
        <ecNumber evidence="3 8">3.5.2.6</ecNumber>
    </recommendedName>
</protein>
<evidence type="ECO:0000256" key="8">
    <source>
        <dbReference type="RuleBase" id="RU361140"/>
    </source>
</evidence>
<accession>A0A5M8QQR9</accession>
<dbReference type="GO" id="GO:0008800">
    <property type="term" value="F:beta-lactamase activity"/>
    <property type="evidence" value="ECO:0007669"/>
    <property type="project" value="UniProtKB-UniRule"/>
</dbReference>
<dbReference type="Gene3D" id="3.40.710.10">
    <property type="entry name" value="DD-peptidase/beta-lactamase superfamily"/>
    <property type="match status" value="1"/>
</dbReference>
<dbReference type="InterPro" id="IPR050515">
    <property type="entry name" value="Beta-lactam/transpept"/>
</dbReference>
<dbReference type="PANTHER" id="PTHR30627:SF6">
    <property type="entry name" value="BETA-LACTAMASE YBXI-RELATED"/>
    <property type="match status" value="1"/>
</dbReference>
<comment type="caution">
    <text evidence="10">The sequence shown here is derived from an EMBL/GenBank/DDBJ whole genome shotgun (WGS) entry which is preliminary data.</text>
</comment>
<evidence type="ECO:0000256" key="3">
    <source>
        <dbReference type="ARBA" id="ARBA00012865"/>
    </source>
</evidence>
<dbReference type="RefSeq" id="WP_149097013.1">
    <property type="nucleotide sequence ID" value="NZ_BMMG01000001.1"/>
</dbReference>
<dbReference type="GO" id="GO:0008658">
    <property type="term" value="F:penicillin binding"/>
    <property type="evidence" value="ECO:0007669"/>
    <property type="project" value="InterPro"/>
</dbReference>
<dbReference type="GO" id="GO:0046677">
    <property type="term" value="P:response to antibiotic"/>
    <property type="evidence" value="ECO:0007669"/>
    <property type="project" value="UniProtKB-UniRule"/>
</dbReference>
<evidence type="ECO:0000259" key="9">
    <source>
        <dbReference type="Pfam" id="PF00905"/>
    </source>
</evidence>
<evidence type="ECO:0000313" key="12">
    <source>
        <dbReference type="Proteomes" id="UP000323866"/>
    </source>
</evidence>
<dbReference type="GO" id="GO:0017001">
    <property type="term" value="P:antibiotic catabolic process"/>
    <property type="evidence" value="ECO:0007669"/>
    <property type="project" value="InterPro"/>
</dbReference>
<evidence type="ECO:0000313" key="13">
    <source>
        <dbReference type="Proteomes" id="UP001570846"/>
    </source>
</evidence>
<evidence type="ECO:0000256" key="7">
    <source>
        <dbReference type="PIRSR" id="PIRSR602137-50"/>
    </source>
</evidence>
<name>A0A5M8QQR9_9BACT</name>
<reference evidence="10 12" key="2">
    <citation type="submission" date="2019-09" db="EMBL/GenBank/DDBJ databases">
        <title>A bacterium isolated from glacier soil.</title>
        <authorList>
            <person name="Liu Q."/>
        </authorList>
    </citation>
    <scope>NUCLEOTIDE SEQUENCE [LARGE SCALE GENOMIC DNA]</scope>
    <source>
        <strain evidence="10 12">MDT1-10-3</strain>
    </source>
</reference>
<proteinExistence type="inferred from homology"/>
<organism evidence="10 12">
    <name type="scientific">Rufibacter glacialis</name>
    <dbReference type="NCBI Taxonomy" id="1259555"/>
    <lineage>
        <taxon>Bacteria</taxon>
        <taxon>Pseudomonadati</taxon>
        <taxon>Bacteroidota</taxon>
        <taxon>Cytophagia</taxon>
        <taxon>Cytophagales</taxon>
        <taxon>Hymenobacteraceae</taxon>
        <taxon>Rufibacter</taxon>
    </lineage>
</organism>
<dbReference type="Pfam" id="PF00905">
    <property type="entry name" value="Transpeptidase"/>
    <property type="match status" value="1"/>
</dbReference>
<dbReference type="Proteomes" id="UP001570846">
    <property type="component" value="Unassembled WGS sequence"/>
</dbReference>
<dbReference type="OrthoDB" id="9762883at2"/>
<comment type="catalytic activity">
    <reaction evidence="1 8">
        <text>a beta-lactam + H2O = a substituted beta-amino acid</text>
        <dbReference type="Rhea" id="RHEA:20401"/>
        <dbReference type="ChEBI" id="CHEBI:15377"/>
        <dbReference type="ChEBI" id="CHEBI:35627"/>
        <dbReference type="ChEBI" id="CHEBI:140347"/>
        <dbReference type="EC" id="3.5.2.6"/>
    </reaction>
</comment>
<dbReference type="GO" id="GO:0071555">
    <property type="term" value="P:cell wall organization"/>
    <property type="evidence" value="ECO:0007669"/>
    <property type="project" value="TreeGrafter"/>
</dbReference>
<evidence type="ECO:0000313" key="10">
    <source>
        <dbReference type="EMBL" id="KAA6437390.1"/>
    </source>
</evidence>
<comment type="similarity">
    <text evidence="2 8">Belongs to the class-D beta-lactamase family.</text>
</comment>
<gene>
    <name evidence="11" type="ORF">ACD591_11575</name>
    <name evidence="10" type="ORF">FOE74_02500</name>
</gene>
<reference evidence="10 12" key="1">
    <citation type="submission" date="2019-07" db="EMBL/GenBank/DDBJ databases">
        <authorList>
            <person name="Qu J.-H."/>
        </authorList>
    </citation>
    <scope>NUCLEOTIDE SEQUENCE [LARGE SCALE GENOMIC DNA]</scope>
    <source>
        <strain evidence="10 12">MDT1-10-3</strain>
    </source>
</reference>
<feature type="active site" description="Acyl-ester intermediate" evidence="7">
    <location>
        <position position="80"/>
    </location>
</feature>
<dbReference type="SUPFAM" id="SSF56601">
    <property type="entry name" value="beta-lactamase/transpeptidase-like"/>
    <property type="match status" value="1"/>
</dbReference>
<dbReference type="EC" id="3.5.2.6" evidence="3 8"/>